<dbReference type="Gene3D" id="1.20.120.1770">
    <property type="match status" value="1"/>
</dbReference>
<dbReference type="GO" id="GO:0016020">
    <property type="term" value="C:membrane"/>
    <property type="evidence" value="ECO:0007669"/>
    <property type="project" value="UniProtKB-SubCell"/>
</dbReference>
<evidence type="ECO:0000256" key="5">
    <source>
        <dbReference type="ARBA" id="ARBA00022692"/>
    </source>
</evidence>
<gene>
    <name evidence="13" type="ORF">GQ26_0072650</name>
</gene>
<dbReference type="eggNOG" id="ENOG502S6HN">
    <property type="taxonomic scope" value="Eukaryota"/>
</dbReference>
<organism evidence="13">
    <name type="scientific">Talaromyces marneffei PM1</name>
    <dbReference type="NCBI Taxonomy" id="1077442"/>
    <lineage>
        <taxon>Eukaryota</taxon>
        <taxon>Fungi</taxon>
        <taxon>Dikarya</taxon>
        <taxon>Ascomycota</taxon>
        <taxon>Pezizomycotina</taxon>
        <taxon>Eurotiomycetes</taxon>
        <taxon>Eurotiomycetidae</taxon>
        <taxon>Eurotiales</taxon>
        <taxon>Trichocomaceae</taxon>
        <taxon>Talaromyces</taxon>
        <taxon>Talaromyces sect. Talaromyces</taxon>
    </lineage>
</organism>
<dbReference type="CDD" id="cd08761">
    <property type="entry name" value="Cyt_b561_CYB561D2_like"/>
    <property type="match status" value="1"/>
</dbReference>
<dbReference type="PROSITE" id="PS50939">
    <property type="entry name" value="CYTOCHROME_B561"/>
    <property type="match status" value="1"/>
</dbReference>
<comment type="cofactor">
    <cofactor evidence="1">
        <name>heme b</name>
        <dbReference type="ChEBI" id="CHEBI:60344"/>
    </cofactor>
</comment>
<protein>
    <submittedName>
        <fullName evidence="13">Cytochrome</fullName>
    </submittedName>
</protein>
<keyword evidence="3" id="KW-0813">Transport</keyword>
<feature type="transmembrane region" description="Helical" evidence="11">
    <location>
        <begin position="140"/>
        <end position="166"/>
    </location>
</feature>
<evidence type="ECO:0000256" key="10">
    <source>
        <dbReference type="ARBA" id="ARBA00023136"/>
    </source>
</evidence>
<feature type="transmembrane region" description="Helical" evidence="11">
    <location>
        <begin position="71"/>
        <end position="94"/>
    </location>
</feature>
<accession>A0A093VKU1</accession>
<evidence type="ECO:0000256" key="9">
    <source>
        <dbReference type="ARBA" id="ARBA00023004"/>
    </source>
</evidence>
<feature type="domain" description="Cytochrome b561" evidence="12">
    <location>
        <begin position="40"/>
        <end position="237"/>
    </location>
</feature>
<comment type="caution">
    <text evidence="13">The sequence shown here is derived from an EMBL/GenBank/DDBJ whole genome shotgun (WGS) entry which is preliminary data.</text>
</comment>
<dbReference type="AlphaFoldDB" id="A0A093VKU1"/>
<evidence type="ECO:0000256" key="3">
    <source>
        <dbReference type="ARBA" id="ARBA00022448"/>
    </source>
</evidence>
<proteinExistence type="predicted"/>
<dbReference type="EMBL" id="JPOX01000007">
    <property type="protein sequence ID" value="KFX50589.1"/>
    <property type="molecule type" value="Genomic_DNA"/>
</dbReference>
<dbReference type="GO" id="GO:0140575">
    <property type="term" value="F:transmembrane monodehydroascorbate reductase activity"/>
    <property type="evidence" value="ECO:0007669"/>
    <property type="project" value="InterPro"/>
</dbReference>
<reference evidence="13" key="1">
    <citation type="journal article" date="2014" name="PLoS Genet.">
        <title>Signature Gene Expression Reveals Novel Clues to the Molecular Mechanisms of Dimorphic Transition in Penicillium marneffei.</title>
        <authorList>
            <person name="Yang E."/>
            <person name="Wang G."/>
            <person name="Cai J."/>
            <person name="Woo P.C."/>
            <person name="Lau S.K."/>
            <person name="Yuen K.-Y."/>
            <person name="Chow W.-N."/>
            <person name="Lin X."/>
        </authorList>
    </citation>
    <scope>NUCLEOTIDE SEQUENCE [LARGE SCALE GENOMIC DNA]</scope>
    <source>
        <strain evidence="13">PM1</strain>
    </source>
</reference>
<keyword evidence="6" id="KW-0479">Metal-binding</keyword>
<keyword evidence="4" id="KW-0349">Heme</keyword>
<evidence type="ECO:0000256" key="6">
    <source>
        <dbReference type="ARBA" id="ARBA00022723"/>
    </source>
</evidence>
<feature type="transmembrane region" description="Helical" evidence="11">
    <location>
        <begin position="209"/>
        <end position="232"/>
    </location>
</feature>
<dbReference type="Pfam" id="PF03188">
    <property type="entry name" value="Cytochrom_B561"/>
    <property type="match status" value="1"/>
</dbReference>
<dbReference type="PANTHER" id="PTHR15422:SF45">
    <property type="entry name" value="CYTOCHROME B561 DOMAIN-CONTAINING PROTEIN"/>
    <property type="match status" value="1"/>
</dbReference>
<evidence type="ECO:0000256" key="7">
    <source>
        <dbReference type="ARBA" id="ARBA00022982"/>
    </source>
</evidence>
<sequence length="241" mass="26457">MASTTEYSEDRLANPIPNEEESLLGSNGRVAQKETTPIHLNFLTGTAIVAQAGIWVLFAIIWSAVFSHDLIFFSAHPLLNSSALLLQVQAILVLQPTSTPRQKKIGTHIHFAFLLLSLAGFISAFVVIELNKDPEHRLSSIHGVLGFITYILIIIQALVGVAQFWIPKWVFGSAENGQKIYKYHRMSGYVLLVLELAAVAAATQTTYNIYVLNIALWAVLVASVITLLGIGARIKLSKFGF</sequence>
<feature type="transmembrane region" description="Helical" evidence="11">
    <location>
        <begin position="42"/>
        <end position="65"/>
    </location>
</feature>
<comment type="subcellular location">
    <subcellularLocation>
        <location evidence="2">Membrane</location>
        <topology evidence="2">Multi-pass membrane protein</topology>
    </subcellularLocation>
</comment>
<evidence type="ECO:0000256" key="11">
    <source>
        <dbReference type="SAM" id="Phobius"/>
    </source>
</evidence>
<dbReference type="SMART" id="SM00665">
    <property type="entry name" value="B561"/>
    <property type="match status" value="1"/>
</dbReference>
<dbReference type="PANTHER" id="PTHR15422">
    <property type="entry name" value="OS05G0565100 PROTEIN"/>
    <property type="match status" value="1"/>
</dbReference>
<name>A0A093VKU1_TALMA</name>
<feature type="transmembrane region" description="Helical" evidence="11">
    <location>
        <begin position="106"/>
        <end position="128"/>
    </location>
</feature>
<evidence type="ECO:0000256" key="4">
    <source>
        <dbReference type="ARBA" id="ARBA00022617"/>
    </source>
</evidence>
<evidence type="ECO:0000256" key="2">
    <source>
        <dbReference type="ARBA" id="ARBA00004141"/>
    </source>
</evidence>
<feature type="transmembrane region" description="Helical" evidence="11">
    <location>
        <begin position="186"/>
        <end position="203"/>
    </location>
</feature>
<keyword evidence="5 11" id="KW-0812">Transmembrane</keyword>
<evidence type="ECO:0000256" key="1">
    <source>
        <dbReference type="ARBA" id="ARBA00001970"/>
    </source>
</evidence>
<evidence type="ECO:0000256" key="8">
    <source>
        <dbReference type="ARBA" id="ARBA00022989"/>
    </source>
</evidence>
<keyword evidence="7" id="KW-0249">Electron transport</keyword>
<evidence type="ECO:0000313" key="13">
    <source>
        <dbReference type="EMBL" id="KFX50589.1"/>
    </source>
</evidence>
<keyword evidence="10 11" id="KW-0472">Membrane</keyword>
<keyword evidence="9" id="KW-0408">Iron</keyword>
<dbReference type="InterPro" id="IPR045150">
    <property type="entry name" value="CYB561D1/2"/>
</dbReference>
<dbReference type="HOGENOM" id="CLU_090067_1_0_1"/>
<dbReference type="InterPro" id="IPR006593">
    <property type="entry name" value="Cyt_b561/ferric_Rdtase_TM"/>
</dbReference>
<dbReference type="GO" id="GO:0046872">
    <property type="term" value="F:metal ion binding"/>
    <property type="evidence" value="ECO:0007669"/>
    <property type="project" value="UniProtKB-KW"/>
</dbReference>
<keyword evidence="8 11" id="KW-1133">Transmembrane helix</keyword>
<evidence type="ECO:0000259" key="12">
    <source>
        <dbReference type="PROSITE" id="PS50939"/>
    </source>
</evidence>